<sequence>MSKRKSENSANCEAKKKNISTLVAYVEQIVDEKTFTNKVKNVDFTIKKVILNNNDDVKIQCNLYNEIIDVFSANLKLNEKILIRNATAVSAKAYTKGNLTFEINLQSFTTITSLEEFEWKNVNIYNIDFDEIPTKIGFLTGFLFNEFTQRNKTNENEYFGSITNKKNKSDILLHKTKNESIDYELGCKIDVTSNLQENVMKEMLRFIYTDKANIESLPIMDLLAAADKYQQRSLRRITGMR</sequence>
<dbReference type="AlphaFoldDB" id="A0A232EUD2"/>
<dbReference type="InterPro" id="IPR000210">
    <property type="entry name" value="BTB/POZ_dom"/>
</dbReference>
<organism evidence="2 3">
    <name type="scientific">Trichomalopsis sarcophagae</name>
    <dbReference type="NCBI Taxonomy" id="543379"/>
    <lineage>
        <taxon>Eukaryota</taxon>
        <taxon>Metazoa</taxon>
        <taxon>Ecdysozoa</taxon>
        <taxon>Arthropoda</taxon>
        <taxon>Hexapoda</taxon>
        <taxon>Insecta</taxon>
        <taxon>Pterygota</taxon>
        <taxon>Neoptera</taxon>
        <taxon>Endopterygota</taxon>
        <taxon>Hymenoptera</taxon>
        <taxon>Apocrita</taxon>
        <taxon>Proctotrupomorpha</taxon>
        <taxon>Chalcidoidea</taxon>
        <taxon>Pteromalidae</taxon>
        <taxon>Pteromalinae</taxon>
        <taxon>Trichomalopsis</taxon>
    </lineage>
</organism>
<reference evidence="2 3" key="1">
    <citation type="journal article" date="2017" name="Curr. Biol.">
        <title>The Evolution of Venom by Co-option of Single-Copy Genes.</title>
        <authorList>
            <person name="Martinson E.O."/>
            <person name="Mrinalini"/>
            <person name="Kelkar Y.D."/>
            <person name="Chang C.H."/>
            <person name="Werren J.H."/>
        </authorList>
    </citation>
    <scope>NUCLEOTIDE SEQUENCE [LARGE SCALE GENOMIC DNA]</scope>
    <source>
        <strain evidence="2 3">Alberta</strain>
        <tissue evidence="2">Whole body</tissue>
    </source>
</reference>
<keyword evidence="3" id="KW-1185">Reference proteome</keyword>
<evidence type="ECO:0000313" key="2">
    <source>
        <dbReference type="EMBL" id="OXU21969.1"/>
    </source>
</evidence>
<gene>
    <name evidence="2" type="ORF">TSAR_011791</name>
</gene>
<comment type="caution">
    <text evidence="2">The sequence shown here is derived from an EMBL/GenBank/DDBJ whole genome shotgun (WGS) entry which is preliminary data.</text>
</comment>
<feature type="domain" description="BTB" evidence="1">
    <location>
        <begin position="193"/>
        <end position="236"/>
    </location>
</feature>
<dbReference type="InterPro" id="IPR012340">
    <property type="entry name" value="NA-bd_OB-fold"/>
</dbReference>
<evidence type="ECO:0000313" key="3">
    <source>
        <dbReference type="Proteomes" id="UP000215335"/>
    </source>
</evidence>
<dbReference type="InterPro" id="IPR011333">
    <property type="entry name" value="SKP1/BTB/POZ_sf"/>
</dbReference>
<dbReference type="Gene3D" id="3.30.710.10">
    <property type="entry name" value="Potassium Channel Kv1.1, Chain A"/>
    <property type="match status" value="1"/>
</dbReference>
<dbReference type="Proteomes" id="UP000215335">
    <property type="component" value="Unassembled WGS sequence"/>
</dbReference>
<protein>
    <recommendedName>
        <fullName evidence="1">BTB domain-containing protein</fullName>
    </recommendedName>
</protein>
<dbReference type="SUPFAM" id="SSF54695">
    <property type="entry name" value="POZ domain"/>
    <property type="match status" value="1"/>
</dbReference>
<dbReference type="Gene3D" id="2.40.50.140">
    <property type="entry name" value="Nucleic acid-binding proteins"/>
    <property type="match status" value="1"/>
</dbReference>
<dbReference type="EMBL" id="NNAY01002136">
    <property type="protein sequence ID" value="OXU21969.1"/>
    <property type="molecule type" value="Genomic_DNA"/>
</dbReference>
<dbReference type="Pfam" id="PF00651">
    <property type="entry name" value="BTB"/>
    <property type="match status" value="1"/>
</dbReference>
<accession>A0A232EUD2</accession>
<name>A0A232EUD2_9HYME</name>
<proteinExistence type="predicted"/>
<dbReference type="SUPFAM" id="SSF50249">
    <property type="entry name" value="Nucleic acid-binding proteins"/>
    <property type="match status" value="1"/>
</dbReference>
<evidence type="ECO:0000259" key="1">
    <source>
        <dbReference type="Pfam" id="PF00651"/>
    </source>
</evidence>